<dbReference type="AlphaFoldDB" id="A0A9D9E0D7"/>
<feature type="transmembrane region" description="Helical" evidence="1">
    <location>
        <begin position="29"/>
        <end position="46"/>
    </location>
</feature>
<dbReference type="Proteomes" id="UP000823636">
    <property type="component" value="Unassembled WGS sequence"/>
</dbReference>
<comment type="caution">
    <text evidence="2">The sequence shown here is derived from an EMBL/GenBank/DDBJ whole genome shotgun (WGS) entry which is preliminary data.</text>
</comment>
<organism evidence="2 3">
    <name type="scientific">Candidatus Caccoplasma merdipullorum</name>
    <dbReference type="NCBI Taxonomy" id="2840718"/>
    <lineage>
        <taxon>Bacteria</taxon>
        <taxon>Pseudomonadati</taxon>
        <taxon>Bacteroidota</taxon>
        <taxon>Bacteroidia</taxon>
        <taxon>Bacteroidales</taxon>
        <taxon>Bacteroidaceae</taxon>
        <taxon>Bacteroidaceae incertae sedis</taxon>
        <taxon>Candidatus Caccoplasma</taxon>
    </lineage>
</organism>
<dbReference type="PANTHER" id="PTHR37804">
    <property type="entry name" value="CDAA REGULATORY PROTEIN CDAR"/>
    <property type="match status" value="1"/>
</dbReference>
<dbReference type="Gene3D" id="2.170.120.40">
    <property type="entry name" value="YbbR-like domain"/>
    <property type="match status" value="1"/>
</dbReference>
<keyword evidence="1" id="KW-0472">Membrane</keyword>
<dbReference type="InterPro" id="IPR012505">
    <property type="entry name" value="YbbR"/>
</dbReference>
<keyword evidence="1" id="KW-0812">Transmembrane</keyword>
<sequence>MVSKKKISERITETVKILMQTLRSEKSKQVLIFLLFVAISTIFWVLQSLNNKEEVAVNIPLNYTNIPRNIIFTNNPQQYVPVVLRDKGINLINYTLNRVRPINVDFERYDKEHGRMVINHSQLLSIVHGSMSSSAELVSMHTDSIVITFAERRGDIISVRLNSDITTAHNFIQTKEATLSPNTVKIYADSSIIKTLDYVETEPLVLTELKDTTVMSVKIKPVEGVKVVPDAVTVTIPVEELILKKLTLPIGNVNFPDYMSVITFPATAELSCFVPLSMFPKVDTSDFKIVVDYMQLNKKRTNKLPLNLRRFPNYVRNIDIIPDSIEYILEEKSR</sequence>
<dbReference type="EMBL" id="JADIMW010000003">
    <property type="protein sequence ID" value="MBO8437289.1"/>
    <property type="molecule type" value="Genomic_DNA"/>
</dbReference>
<gene>
    <name evidence="2" type="ORF">IAC54_00105</name>
</gene>
<reference evidence="2" key="1">
    <citation type="submission" date="2020-10" db="EMBL/GenBank/DDBJ databases">
        <authorList>
            <person name="Gilroy R."/>
        </authorList>
    </citation>
    <scope>NUCLEOTIDE SEQUENCE</scope>
    <source>
        <strain evidence="2">G3-4614</strain>
    </source>
</reference>
<dbReference type="Gene3D" id="2.170.120.30">
    <property type="match status" value="1"/>
</dbReference>
<proteinExistence type="predicted"/>
<reference evidence="2" key="2">
    <citation type="journal article" date="2021" name="PeerJ">
        <title>Extensive microbial diversity within the chicken gut microbiome revealed by metagenomics and culture.</title>
        <authorList>
            <person name="Gilroy R."/>
            <person name="Ravi A."/>
            <person name="Getino M."/>
            <person name="Pursley I."/>
            <person name="Horton D.L."/>
            <person name="Alikhan N.F."/>
            <person name="Baker D."/>
            <person name="Gharbi K."/>
            <person name="Hall N."/>
            <person name="Watson M."/>
            <person name="Adriaenssens E.M."/>
            <person name="Foster-Nyarko E."/>
            <person name="Jarju S."/>
            <person name="Secka A."/>
            <person name="Antonio M."/>
            <person name="Oren A."/>
            <person name="Chaudhuri R.R."/>
            <person name="La Ragione R."/>
            <person name="Hildebrand F."/>
            <person name="Pallen M.J."/>
        </authorList>
    </citation>
    <scope>NUCLEOTIDE SEQUENCE</scope>
    <source>
        <strain evidence="2">G3-4614</strain>
    </source>
</reference>
<name>A0A9D9E0D7_9BACT</name>
<dbReference type="PANTHER" id="PTHR37804:SF1">
    <property type="entry name" value="CDAA REGULATORY PROTEIN CDAR"/>
    <property type="match status" value="1"/>
</dbReference>
<dbReference type="InterPro" id="IPR053154">
    <property type="entry name" value="c-di-AMP_regulator"/>
</dbReference>
<dbReference type="Pfam" id="PF07949">
    <property type="entry name" value="YbbR"/>
    <property type="match status" value="1"/>
</dbReference>
<evidence type="ECO:0000313" key="2">
    <source>
        <dbReference type="EMBL" id="MBO8437289.1"/>
    </source>
</evidence>
<evidence type="ECO:0000313" key="3">
    <source>
        <dbReference type="Proteomes" id="UP000823636"/>
    </source>
</evidence>
<evidence type="ECO:0000256" key="1">
    <source>
        <dbReference type="SAM" id="Phobius"/>
    </source>
</evidence>
<keyword evidence="1" id="KW-1133">Transmembrane helix</keyword>
<protein>
    <submittedName>
        <fullName evidence="2">YbbR-like domain-containing protein</fullName>
    </submittedName>
</protein>
<accession>A0A9D9E0D7</accession>